<name>A0A6J4GWY3_9ACTN</name>
<gene>
    <name evidence="2" type="ORF">AVDCRST_MAG50-888</name>
</gene>
<accession>A0A6J4GWY3</accession>
<protein>
    <submittedName>
        <fullName evidence="2">Uncharacterized protein</fullName>
    </submittedName>
</protein>
<reference evidence="2" key="1">
    <citation type="submission" date="2020-02" db="EMBL/GenBank/DDBJ databases">
        <authorList>
            <person name="Meier V. D."/>
        </authorList>
    </citation>
    <scope>NUCLEOTIDE SEQUENCE</scope>
    <source>
        <strain evidence="2">AVDCRST_MAG50</strain>
    </source>
</reference>
<proteinExistence type="predicted"/>
<sequence length="82" mass="10147">GHRSQHLPSRSRRNPGLRREHGARRRNQHRHHRHHPDGRRSARHRALDGVLEQLGRLQPRRRRRHHHRYARAHRRTGPRRRL</sequence>
<feature type="compositionally biased region" description="Basic residues" evidence="1">
    <location>
        <begin position="58"/>
        <end position="82"/>
    </location>
</feature>
<feature type="non-terminal residue" evidence="2">
    <location>
        <position position="1"/>
    </location>
</feature>
<dbReference type="EMBL" id="CADCTF010000001">
    <property type="protein sequence ID" value="CAA9209081.1"/>
    <property type="molecule type" value="Genomic_DNA"/>
</dbReference>
<dbReference type="AlphaFoldDB" id="A0A6J4GWY3"/>
<feature type="non-terminal residue" evidence="2">
    <location>
        <position position="82"/>
    </location>
</feature>
<feature type="compositionally biased region" description="Basic residues" evidence="1">
    <location>
        <begin position="1"/>
        <end position="44"/>
    </location>
</feature>
<evidence type="ECO:0000256" key="1">
    <source>
        <dbReference type="SAM" id="MobiDB-lite"/>
    </source>
</evidence>
<evidence type="ECO:0000313" key="2">
    <source>
        <dbReference type="EMBL" id="CAA9209081.1"/>
    </source>
</evidence>
<organism evidence="2">
    <name type="scientific">uncultured Acidimicrobiales bacterium</name>
    <dbReference type="NCBI Taxonomy" id="310071"/>
    <lineage>
        <taxon>Bacteria</taxon>
        <taxon>Bacillati</taxon>
        <taxon>Actinomycetota</taxon>
        <taxon>Acidimicrobiia</taxon>
        <taxon>Acidimicrobiales</taxon>
        <taxon>environmental samples</taxon>
    </lineage>
</organism>
<feature type="region of interest" description="Disordered" evidence="1">
    <location>
        <begin position="1"/>
        <end position="82"/>
    </location>
</feature>